<dbReference type="AlphaFoldDB" id="A0A804HMU5"/>
<evidence type="ECO:0000313" key="2">
    <source>
        <dbReference type="Proteomes" id="UP000012960"/>
    </source>
</evidence>
<reference evidence="1" key="1">
    <citation type="submission" date="2021-05" db="UniProtKB">
        <authorList>
            <consortium name="EnsemblPlants"/>
        </authorList>
    </citation>
    <scope>IDENTIFICATION</scope>
    <source>
        <strain evidence="1">subsp. malaccensis</strain>
    </source>
</reference>
<dbReference type="Gramene" id="Ma00_t03190.1">
    <property type="protein sequence ID" value="Ma00_p03190.1"/>
    <property type="gene ID" value="Ma00_g03190"/>
</dbReference>
<protein>
    <submittedName>
        <fullName evidence="1">Uncharacterized protein</fullName>
    </submittedName>
</protein>
<name>A0A804HMU5_MUSAM</name>
<dbReference type="EnsemblPlants" id="Ma00_t03190.1">
    <property type="protein sequence ID" value="Ma00_p03190.1"/>
    <property type="gene ID" value="Ma00_g03190"/>
</dbReference>
<dbReference type="Proteomes" id="UP000012960">
    <property type="component" value="Unplaced"/>
</dbReference>
<evidence type="ECO:0000313" key="1">
    <source>
        <dbReference type="EnsemblPlants" id="Ma00_p03190.1"/>
    </source>
</evidence>
<sequence>MDADARQRIIGSWARQCHGTTKVGLPRKLNLSCLSRDTLLRQLLGLSWDCLSHKAPLRHMRPQRFSLVVTSYMSRSIYKTKS</sequence>
<proteinExistence type="predicted"/>
<organism evidence="1 2">
    <name type="scientific">Musa acuminata subsp. malaccensis</name>
    <name type="common">Wild banana</name>
    <name type="synonym">Musa malaccensis</name>
    <dbReference type="NCBI Taxonomy" id="214687"/>
    <lineage>
        <taxon>Eukaryota</taxon>
        <taxon>Viridiplantae</taxon>
        <taxon>Streptophyta</taxon>
        <taxon>Embryophyta</taxon>
        <taxon>Tracheophyta</taxon>
        <taxon>Spermatophyta</taxon>
        <taxon>Magnoliopsida</taxon>
        <taxon>Liliopsida</taxon>
        <taxon>Zingiberales</taxon>
        <taxon>Musaceae</taxon>
        <taxon>Musa</taxon>
    </lineage>
</organism>
<accession>A0A804HMU5</accession>
<keyword evidence="2" id="KW-1185">Reference proteome</keyword>
<dbReference type="InParanoid" id="A0A804HMU5"/>